<protein>
    <recommendedName>
        <fullName evidence="2">ribonucleoside-diphosphate reductase</fullName>
        <ecNumber evidence="2">1.17.4.1</ecNumber>
    </recommendedName>
</protein>
<evidence type="ECO:0000256" key="3">
    <source>
        <dbReference type="ARBA" id="ARBA00022634"/>
    </source>
</evidence>
<organism evidence="7 8">
    <name type="scientific">Parabacteroides faecalis</name>
    <dbReference type="NCBI Taxonomy" id="2924040"/>
    <lineage>
        <taxon>Bacteria</taxon>
        <taxon>Pseudomonadati</taxon>
        <taxon>Bacteroidota</taxon>
        <taxon>Bacteroidia</taxon>
        <taxon>Bacteroidales</taxon>
        <taxon>Tannerellaceae</taxon>
        <taxon>Parabacteroides</taxon>
    </lineage>
</organism>
<keyword evidence="3" id="KW-0237">DNA synthesis</keyword>
<dbReference type="InterPro" id="IPR024434">
    <property type="entry name" value="TSCPD_dom"/>
</dbReference>
<dbReference type="InterPro" id="IPR023806">
    <property type="entry name" value="CHP03905"/>
</dbReference>
<dbReference type="EC" id="1.17.4.1" evidence="2"/>
<dbReference type="NCBIfam" id="TIGR03905">
    <property type="entry name" value="TIGR03905_4_Cys"/>
    <property type="match status" value="1"/>
</dbReference>
<comment type="similarity">
    <text evidence="1">Belongs to the ribonucleoside diphosphate reductase class-2 family.</text>
</comment>
<evidence type="ECO:0000256" key="1">
    <source>
        <dbReference type="ARBA" id="ARBA00007405"/>
    </source>
</evidence>
<proteinExistence type="inferred from homology"/>
<dbReference type="Proteomes" id="UP001165444">
    <property type="component" value="Unassembled WGS sequence"/>
</dbReference>
<dbReference type="Pfam" id="PF12637">
    <property type="entry name" value="TSCPD"/>
    <property type="match status" value="1"/>
</dbReference>
<name>A0ABT0C0G9_9BACT</name>
<evidence type="ECO:0000313" key="7">
    <source>
        <dbReference type="EMBL" id="MCJ2380512.1"/>
    </source>
</evidence>
<gene>
    <name evidence="7" type="ORF">MUN53_07810</name>
</gene>
<sequence>MEKQRITYIPQGGVCSKMMIVDIADGKIENAQVIGGCDGNRQGMCALLKGMSVEEAIRRIEGIDCHGRGTSCPDQMAQALKQAR</sequence>
<keyword evidence="4" id="KW-0547">Nucleotide-binding</keyword>
<evidence type="ECO:0000256" key="5">
    <source>
        <dbReference type="ARBA" id="ARBA00047754"/>
    </source>
</evidence>
<accession>A0ABT0C0G9</accession>
<keyword evidence="8" id="KW-1185">Reference proteome</keyword>
<evidence type="ECO:0000259" key="6">
    <source>
        <dbReference type="Pfam" id="PF12637"/>
    </source>
</evidence>
<reference evidence="7 8" key="1">
    <citation type="submission" date="2022-03" db="EMBL/GenBank/DDBJ databases">
        <title>Parabacteroides sp. nov. isolated from swine feces.</title>
        <authorList>
            <person name="Bak J.E."/>
        </authorList>
    </citation>
    <scope>NUCLEOTIDE SEQUENCE [LARGE SCALE GENOMIC DNA]</scope>
    <source>
        <strain evidence="7 8">AGMB00274</strain>
    </source>
</reference>
<evidence type="ECO:0000313" key="8">
    <source>
        <dbReference type="Proteomes" id="UP001165444"/>
    </source>
</evidence>
<comment type="caution">
    <text evidence="7">The sequence shown here is derived from an EMBL/GenBank/DDBJ whole genome shotgun (WGS) entry which is preliminary data.</text>
</comment>
<dbReference type="EMBL" id="JAKZMM010000015">
    <property type="protein sequence ID" value="MCJ2380512.1"/>
    <property type="molecule type" value="Genomic_DNA"/>
</dbReference>
<evidence type="ECO:0000256" key="4">
    <source>
        <dbReference type="ARBA" id="ARBA00022741"/>
    </source>
</evidence>
<dbReference type="RefSeq" id="WP_022455956.1">
    <property type="nucleotide sequence ID" value="NZ_JAKZMM010000015.1"/>
</dbReference>
<comment type="catalytic activity">
    <reaction evidence="5">
        <text>a 2'-deoxyribonucleoside 5'-diphosphate + [thioredoxin]-disulfide + H2O = a ribonucleoside 5'-diphosphate + [thioredoxin]-dithiol</text>
        <dbReference type="Rhea" id="RHEA:23252"/>
        <dbReference type="Rhea" id="RHEA-COMP:10698"/>
        <dbReference type="Rhea" id="RHEA-COMP:10700"/>
        <dbReference type="ChEBI" id="CHEBI:15377"/>
        <dbReference type="ChEBI" id="CHEBI:29950"/>
        <dbReference type="ChEBI" id="CHEBI:50058"/>
        <dbReference type="ChEBI" id="CHEBI:57930"/>
        <dbReference type="ChEBI" id="CHEBI:73316"/>
        <dbReference type="EC" id="1.17.4.1"/>
    </reaction>
</comment>
<feature type="domain" description="TSCPD" evidence="6">
    <location>
        <begin position="6"/>
        <end position="83"/>
    </location>
</feature>
<evidence type="ECO:0000256" key="2">
    <source>
        <dbReference type="ARBA" id="ARBA00012274"/>
    </source>
</evidence>